<keyword evidence="4 7" id="KW-0808">Transferase</keyword>
<dbReference type="EC" id="2.1.1.-" evidence="6"/>
<keyword evidence="5 6" id="KW-0949">S-adenosyl-L-methionine</keyword>
<evidence type="ECO:0000256" key="6">
    <source>
        <dbReference type="RuleBase" id="RU362030"/>
    </source>
</evidence>
<evidence type="ECO:0000256" key="2">
    <source>
        <dbReference type="ARBA" id="ARBA00008138"/>
    </source>
</evidence>
<comment type="function">
    <text evidence="1 6">Exhibits S-adenosyl-L-methionine-dependent methyltransferase activity.</text>
</comment>
<reference evidence="7 8" key="1">
    <citation type="submission" date="2019-04" db="EMBL/GenBank/DDBJ databases">
        <title>Draft genome sequences for three unisolated Alnus-infective Frankia Sp+ strains, AgTrS, AiOr and AvVan, the first sequenced Frankia strains able to sporulate in-planta.</title>
        <authorList>
            <person name="Bethencourt L."/>
            <person name="Vautrin F."/>
            <person name="Taib N."/>
            <person name="Dubost A."/>
            <person name="Castro-Garcia L."/>
            <person name="Imbaud O."/>
            <person name="Abrouk D."/>
            <person name="Fournier P."/>
            <person name="Briolay J."/>
            <person name="Nguyen A."/>
            <person name="Normand P."/>
            <person name="Fernandez M.P."/>
            <person name="Brochier-Armanet C."/>
            <person name="Herrera-Belaroussi A."/>
        </authorList>
    </citation>
    <scope>NUCLEOTIDE SEQUENCE [LARGE SCALE GENOMIC DNA]</scope>
    <source>
        <strain evidence="7 8">AvVan</strain>
    </source>
</reference>
<dbReference type="RefSeq" id="WP_136449050.1">
    <property type="nucleotide sequence ID" value="NZ_SSXH01000542.1"/>
</dbReference>
<dbReference type="PANTHER" id="PTHR43619">
    <property type="entry name" value="S-ADENOSYL-L-METHIONINE-DEPENDENT METHYLTRANSFERASE YKTD-RELATED"/>
    <property type="match status" value="1"/>
</dbReference>
<keyword evidence="8" id="KW-1185">Reference proteome</keyword>
<dbReference type="Gene3D" id="3.40.50.150">
    <property type="entry name" value="Vaccinia Virus protein VP39"/>
    <property type="match status" value="1"/>
</dbReference>
<comment type="caution">
    <text evidence="7">The sequence shown here is derived from an EMBL/GenBank/DDBJ whole genome shotgun (WGS) entry which is preliminary data.</text>
</comment>
<keyword evidence="3 6" id="KW-0489">Methyltransferase</keyword>
<evidence type="ECO:0000313" key="7">
    <source>
        <dbReference type="EMBL" id="THJ64015.1"/>
    </source>
</evidence>
<accession>A0A4S5DYG1</accession>
<name>A0A4S5DYG1_9ACTN</name>
<evidence type="ECO:0000256" key="3">
    <source>
        <dbReference type="ARBA" id="ARBA00022603"/>
    </source>
</evidence>
<dbReference type="GO" id="GO:0032259">
    <property type="term" value="P:methylation"/>
    <property type="evidence" value="ECO:0007669"/>
    <property type="project" value="UniProtKB-KW"/>
</dbReference>
<dbReference type="GO" id="GO:0008168">
    <property type="term" value="F:methyltransferase activity"/>
    <property type="evidence" value="ECO:0007669"/>
    <property type="project" value="UniProtKB-UniRule"/>
</dbReference>
<dbReference type="InterPro" id="IPR007213">
    <property type="entry name" value="Ppm1/Ppm2/Tcmp"/>
</dbReference>
<dbReference type="AlphaFoldDB" id="A0A4S5DYG1"/>
<evidence type="ECO:0000313" key="8">
    <source>
        <dbReference type="Proteomes" id="UP000305282"/>
    </source>
</evidence>
<dbReference type="Pfam" id="PF04072">
    <property type="entry name" value="LCM"/>
    <property type="match status" value="1"/>
</dbReference>
<evidence type="ECO:0000256" key="1">
    <source>
        <dbReference type="ARBA" id="ARBA00003907"/>
    </source>
</evidence>
<organism evidence="7 8">
    <name type="scientific">Candidatus Frankia alpina</name>
    <dbReference type="NCBI Taxonomy" id="2699483"/>
    <lineage>
        <taxon>Bacteria</taxon>
        <taxon>Bacillati</taxon>
        <taxon>Actinomycetota</taxon>
        <taxon>Actinomycetes</taxon>
        <taxon>Frankiales</taxon>
        <taxon>Frankiaceae</taxon>
        <taxon>Frankia</taxon>
    </lineage>
</organism>
<dbReference type="EMBL" id="SSXH01000542">
    <property type="protein sequence ID" value="THJ64015.1"/>
    <property type="molecule type" value="Genomic_DNA"/>
</dbReference>
<gene>
    <name evidence="7" type="ORF">E7Y31_17685</name>
</gene>
<dbReference type="InterPro" id="IPR011610">
    <property type="entry name" value="SAM_mthyl_Trfase_ML2640-like"/>
</dbReference>
<evidence type="ECO:0000256" key="5">
    <source>
        <dbReference type="ARBA" id="ARBA00022691"/>
    </source>
</evidence>
<comment type="similarity">
    <text evidence="2 6">Belongs to the UPF0677 family.</text>
</comment>
<dbReference type="PANTHER" id="PTHR43619:SF2">
    <property type="entry name" value="S-ADENOSYL-L-METHIONINE-DEPENDENT METHYLTRANSFERASES SUPERFAMILY PROTEIN"/>
    <property type="match status" value="1"/>
</dbReference>
<dbReference type="SUPFAM" id="SSF53335">
    <property type="entry name" value="S-adenosyl-L-methionine-dependent methyltransferases"/>
    <property type="match status" value="1"/>
</dbReference>
<evidence type="ECO:0000256" key="4">
    <source>
        <dbReference type="ARBA" id="ARBA00022679"/>
    </source>
</evidence>
<dbReference type="Proteomes" id="UP000305282">
    <property type="component" value="Unassembled WGS sequence"/>
</dbReference>
<sequence>MTFRAASDQIEVPAGVGLTAVGMAWVRARESARHDRLFDDPYAEAFVEAAGGAGAVTGPAAVFLHFLDVVASHGVHRTRFFDDYLTRAAGEGYRQLVLLAAGLDTRAYRLSLPAGIRLFEVDLPEMVTFKQTVLDARHATAQTERITVPADLAGDWATALTHAGLRTRERTGWLVEGLLPYLDADQAAHLLTTIGELSAPGSLLGFEYQAADTWLIDELRATPELAEFARLLKGGLDEPAVGWLSRHGWRVLHTRLRADLAAAAGRDASGPFADGFLIASRR</sequence>
<dbReference type="OrthoDB" id="9806164at2"/>
<proteinExistence type="inferred from homology"/>
<dbReference type="InterPro" id="IPR029063">
    <property type="entry name" value="SAM-dependent_MTases_sf"/>
</dbReference>
<protein>
    <recommendedName>
        <fullName evidence="6">S-adenosyl-L-methionine-dependent methyltransferase</fullName>
        <ecNumber evidence="6">2.1.1.-</ecNumber>
    </recommendedName>
</protein>
<dbReference type="NCBIfam" id="TIGR00027">
    <property type="entry name" value="mthyl_TIGR00027"/>
    <property type="match status" value="1"/>
</dbReference>